<evidence type="ECO:0000313" key="14">
    <source>
        <dbReference type="EMBL" id="KAF2272963.1"/>
    </source>
</evidence>
<evidence type="ECO:0000256" key="8">
    <source>
        <dbReference type="ARBA" id="ARBA00023128"/>
    </source>
</evidence>
<dbReference type="Gene3D" id="1.10.150.20">
    <property type="entry name" value="5' to 3' exonuclease, C-terminal subdomain"/>
    <property type="match status" value="1"/>
</dbReference>
<evidence type="ECO:0000256" key="3">
    <source>
        <dbReference type="ARBA" id="ARBA00009493"/>
    </source>
</evidence>
<dbReference type="InterPro" id="IPR002092">
    <property type="entry name" value="DNA-dir_Rpol_phage-type"/>
</dbReference>
<evidence type="ECO:0000313" key="15">
    <source>
        <dbReference type="Proteomes" id="UP000800097"/>
    </source>
</evidence>
<dbReference type="OrthoDB" id="276422at2759"/>
<dbReference type="PANTHER" id="PTHR10102:SF0">
    <property type="entry name" value="DNA-DIRECTED RNA POLYMERASE, MITOCHONDRIAL"/>
    <property type="match status" value="1"/>
</dbReference>
<feature type="region of interest" description="Disordered" evidence="12">
    <location>
        <begin position="1325"/>
        <end position="1368"/>
    </location>
</feature>
<evidence type="ECO:0000256" key="7">
    <source>
        <dbReference type="ARBA" id="ARBA00022946"/>
    </source>
</evidence>
<feature type="compositionally biased region" description="Polar residues" evidence="12">
    <location>
        <begin position="9"/>
        <end position="19"/>
    </location>
</feature>
<evidence type="ECO:0000256" key="11">
    <source>
        <dbReference type="RuleBase" id="RU003805"/>
    </source>
</evidence>
<comment type="subcellular location">
    <subcellularLocation>
        <location evidence="2">Mitochondrion</location>
    </subcellularLocation>
</comment>
<dbReference type="PROSITE" id="PS00489">
    <property type="entry name" value="RNA_POL_PHAGE_2"/>
    <property type="match status" value="1"/>
</dbReference>
<dbReference type="InterPro" id="IPR043502">
    <property type="entry name" value="DNA/RNA_pol_sf"/>
</dbReference>
<dbReference type="PANTHER" id="PTHR10102">
    <property type="entry name" value="DNA-DIRECTED RNA POLYMERASE, MITOCHONDRIAL"/>
    <property type="match status" value="1"/>
</dbReference>
<sequence length="1409" mass="158430">MRWAARIATSKSNPSSNTRQPHHVPASVASRRRTVRSLATATEFASATAPAFAFEGLSRAFATRQPDAELAKLLPWDTSRPLVLDEFPAMNAIPVTPIKYGIGGDPVELHQNLYACLRVGRMDRASAILHRLTMMYNPSAPDLIEAHNLYLQAMFELAEQTPSERGMREIEEFYETQMVAKGIEHNAQTLVTLLRAAMNLLPEGMREASIQKYLHLARRSGPVILEDVNGSPEFSDEEWDTLIRLQSDHFEEPPPIETADPLQINTPDGLARALQHGVVPETLTSIKPVEQKGLGLSTLKQALSLFEPGKDIPYPHEMEASKEEKDRAYAFMRQIRTEQDAIHAATERWKAEDLKLQEMGIHGVLQWKPIQALMWNWYTALVPKLEAEVKKAKEVLSNPCEENMRDDRYLYGTYLELIPIKKVAALSITRLLSSMAGGIRDDIHALKLSALTTSLGMEIEETYHADSKERHESFVKKMRTQARREMLQQLSKEKTATDAEARPTEPHPHLSDSYQRKDFPSAIRVRLGALVLDHLIQSATITVSREDPKSGKQLTRTQPAFHHHIVFAQGKKTAFIVPHEEIVKKLRSEPVNDIQTVRLPMLVEPRPWTAIDEGGYYTIKEKAVRIKIRDRSQHAYTVSAIENGDMKQVLAGLDTLGKVPWKINKDVYKVMAECWNAGEGIAGLVPEDANLRRPVEPAPTATFADRMKYLNQVREYENLKSGLHSRRCFQNFQLEIARAFLNEEKIFYPHSVDFRGRAYPIPPILNHIGSDLSRGLLLFANGKELGEAGLQWLKVHLANLYGYDKASLKEREQFAMDNIEEIYDSANNPLNGNRWWTKADDPWQCLACCIELRNALESADPTRYVSHLPVHQDGTCNGLQHYAALGGDEAGASQVNLEPADKPKDIYTGVAEIVKELVAEDAKQGGVIPNFLNGKITRSVVKRTVMTNVYGVTFVGAKQQVLEELKTMFPDFQGQIGMQDLGAPATYIAKKIFIALGRIFNGAQEIQCWLGECGDRITSSISAEQIQKIKMRYEGQPAGYDAKYKHPKTKSERMSKKFDKDLDTFKTSIIWTTPLKMPVVQHYRKDHTKTVKTGKANITIAAASKTGEVNKRKQLQAFPPNFIHSLDATHMILSALKCAEVGIDFAAVHDSFWTHAADVENLNIVLRDAFVRMHSEDIVGRLAAEFKARYAGAMYLATLNPKSTAAAEIRRWRQTHREFQASSSKRSLKGIEASFTEVALEAQRQELLKSEDPEQRKKGEEMVTPTSIWLKYGDTKSLSSPRLALLGEMKVANGRSKAQEVKEKILEKEAETIPEVAESVGVKPVAKEEAVEGEAVEEPVEEPVEEEEAAEEEAGEELLADEGKEERPAKKLKIKSNFVKVWLPLTFPPVPEKGSWDVARLRESKYFFS</sequence>
<dbReference type="GO" id="GO:0006390">
    <property type="term" value="P:mitochondrial transcription"/>
    <property type="evidence" value="ECO:0007669"/>
    <property type="project" value="TreeGrafter"/>
</dbReference>
<dbReference type="GeneID" id="54552268"/>
<organism evidence="14 15">
    <name type="scientific">Westerdykella ornata</name>
    <dbReference type="NCBI Taxonomy" id="318751"/>
    <lineage>
        <taxon>Eukaryota</taxon>
        <taxon>Fungi</taxon>
        <taxon>Dikarya</taxon>
        <taxon>Ascomycota</taxon>
        <taxon>Pezizomycotina</taxon>
        <taxon>Dothideomycetes</taxon>
        <taxon>Pleosporomycetidae</taxon>
        <taxon>Pleosporales</taxon>
        <taxon>Sporormiaceae</taxon>
        <taxon>Westerdykella</taxon>
    </lineage>
</organism>
<feature type="region of interest" description="Disordered" evidence="12">
    <location>
        <begin position="1"/>
        <end position="31"/>
    </location>
</feature>
<comment type="function">
    <text evidence="1 11">DNA-dependent RNA polymerase catalyzes the transcription of DNA into RNA using the four ribonucleoside triphosphates as substrates.</text>
</comment>
<dbReference type="InterPro" id="IPR037159">
    <property type="entry name" value="RNA_POL_N_sf"/>
</dbReference>
<gene>
    <name evidence="14" type="ORF">EI97DRAFT_436406</name>
</gene>
<evidence type="ECO:0000256" key="4">
    <source>
        <dbReference type="ARBA" id="ARBA00022478"/>
    </source>
</evidence>
<evidence type="ECO:0000256" key="12">
    <source>
        <dbReference type="SAM" id="MobiDB-lite"/>
    </source>
</evidence>
<feature type="compositionally biased region" description="Acidic residues" evidence="12">
    <location>
        <begin position="1331"/>
        <end position="1360"/>
    </location>
</feature>
<accession>A0A6A6J9W2</accession>
<proteinExistence type="inferred from homology"/>
<evidence type="ECO:0000259" key="13">
    <source>
        <dbReference type="SMART" id="SM01311"/>
    </source>
</evidence>
<dbReference type="InterPro" id="IPR046950">
    <property type="entry name" value="DNA-dir_Rpol_C_phage-type"/>
</dbReference>
<dbReference type="RefSeq" id="XP_033650502.1">
    <property type="nucleotide sequence ID" value="XM_033799093.1"/>
</dbReference>
<dbReference type="Proteomes" id="UP000800097">
    <property type="component" value="Unassembled WGS sequence"/>
</dbReference>
<evidence type="ECO:0000256" key="10">
    <source>
        <dbReference type="ARBA" id="ARBA00048552"/>
    </source>
</evidence>
<keyword evidence="7" id="KW-0809">Transit peptide</keyword>
<reference evidence="14" key="1">
    <citation type="journal article" date="2020" name="Stud. Mycol.">
        <title>101 Dothideomycetes genomes: a test case for predicting lifestyles and emergence of pathogens.</title>
        <authorList>
            <person name="Haridas S."/>
            <person name="Albert R."/>
            <person name="Binder M."/>
            <person name="Bloem J."/>
            <person name="Labutti K."/>
            <person name="Salamov A."/>
            <person name="Andreopoulos B."/>
            <person name="Baker S."/>
            <person name="Barry K."/>
            <person name="Bills G."/>
            <person name="Bluhm B."/>
            <person name="Cannon C."/>
            <person name="Castanera R."/>
            <person name="Culley D."/>
            <person name="Daum C."/>
            <person name="Ezra D."/>
            <person name="Gonzalez J."/>
            <person name="Henrissat B."/>
            <person name="Kuo A."/>
            <person name="Liang C."/>
            <person name="Lipzen A."/>
            <person name="Lutzoni F."/>
            <person name="Magnuson J."/>
            <person name="Mondo S."/>
            <person name="Nolan M."/>
            <person name="Ohm R."/>
            <person name="Pangilinan J."/>
            <person name="Park H.-J."/>
            <person name="Ramirez L."/>
            <person name="Alfaro M."/>
            <person name="Sun H."/>
            <person name="Tritt A."/>
            <person name="Yoshinaga Y."/>
            <person name="Zwiers L.-H."/>
            <person name="Turgeon B."/>
            <person name="Goodwin S."/>
            <person name="Spatafora J."/>
            <person name="Crous P."/>
            <person name="Grigoriev I."/>
        </authorList>
    </citation>
    <scope>NUCLEOTIDE SEQUENCE</scope>
    <source>
        <strain evidence="14">CBS 379.55</strain>
    </source>
</reference>
<name>A0A6A6J9W2_WESOR</name>
<dbReference type="Pfam" id="PF14700">
    <property type="entry name" value="RPOL_N"/>
    <property type="match status" value="1"/>
</dbReference>
<dbReference type="GO" id="GO:0003899">
    <property type="term" value="F:DNA-directed RNA polymerase activity"/>
    <property type="evidence" value="ECO:0007669"/>
    <property type="project" value="UniProtKB-EC"/>
</dbReference>
<keyword evidence="9 11" id="KW-0804">Transcription</keyword>
<feature type="domain" description="DNA-directed RNA polymerase N-terminal" evidence="13">
    <location>
        <begin position="332"/>
        <end position="658"/>
    </location>
</feature>
<evidence type="ECO:0000256" key="2">
    <source>
        <dbReference type="ARBA" id="ARBA00004173"/>
    </source>
</evidence>
<keyword evidence="8" id="KW-0496">Mitochondrion</keyword>
<comment type="catalytic activity">
    <reaction evidence="10 11">
        <text>RNA(n) + a ribonucleoside 5'-triphosphate = RNA(n+1) + diphosphate</text>
        <dbReference type="Rhea" id="RHEA:21248"/>
        <dbReference type="Rhea" id="RHEA-COMP:14527"/>
        <dbReference type="Rhea" id="RHEA-COMP:17342"/>
        <dbReference type="ChEBI" id="CHEBI:33019"/>
        <dbReference type="ChEBI" id="CHEBI:61557"/>
        <dbReference type="ChEBI" id="CHEBI:140395"/>
        <dbReference type="EC" id="2.7.7.6"/>
    </reaction>
</comment>
<keyword evidence="6 11" id="KW-0548">Nucleotidyltransferase</keyword>
<evidence type="ECO:0000256" key="9">
    <source>
        <dbReference type="ARBA" id="ARBA00023163"/>
    </source>
</evidence>
<dbReference type="Gene3D" id="1.10.1320.10">
    <property type="entry name" value="DNA-directed RNA polymerase, N-terminal domain"/>
    <property type="match status" value="1"/>
</dbReference>
<dbReference type="InterPro" id="IPR029262">
    <property type="entry name" value="RPOL_N"/>
</dbReference>
<dbReference type="FunFam" id="1.10.150.20:FF:000041">
    <property type="entry name" value="DNA-directed RNA polymerase"/>
    <property type="match status" value="1"/>
</dbReference>
<keyword evidence="5 11" id="KW-0808">Transferase</keyword>
<dbReference type="EMBL" id="ML986514">
    <property type="protein sequence ID" value="KAF2272963.1"/>
    <property type="molecule type" value="Genomic_DNA"/>
</dbReference>
<dbReference type="Pfam" id="PF00940">
    <property type="entry name" value="RNA_pol"/>
    <property type="match status" value="1"/>
</dbReference>
<dbReference type="GO" id="GO:0034245">
    <property type="term" value="C:mitochondrial DNA-directed RNA polymerase complex"/>
    <property type="evidence" value="ECO:0007669"/>
    <property type="project" value="TreeGrafter"/>
</dbReference>
<dbReference type="SMART" id="SM01311">
    <property type="entry name" value="RPOL_N"/>
    <property type="match status" value="1"/>
</dbReference>
<dbReference type="FunFam" id="1.10.287.280:FF:000001">
    <property type="entry name" value="DNA-directed RNA polymerase"/>
    <property type="match status" value="1"/>
</dbReference>
<dbReference type="GO" id="GO:0001018">
    <property type="term" value="F:mitochondrial promoter sequence-specific DNA binding"/>
    <property type="evidence" value="ECO:0007669"/>
    <property type="project" value="TreeGrafter"/>
</dbReference>
<evidence type="ECO:0000256" key="6">
    <source>
        <dbReference type="ARBA" id="ARBA00022695"/>
    </source>
</evidence>
<evidence type="ECO:0000256" key="5">
    <source>
        <dbReference type="ARBA" id="ARBA00022679"/>
    </source>
</evidence>
<dbReference type="SUPFAM" id="SSF56672">
    <property type="entry name" value="DNA/RNA polymerases"/>
    <property type="match status" value="1"/>
</dbReference>
<protein>
    <recommendedName>
        <fullName evidence="11">DNA-directed RNA polymerase</fullName>
        <ecNumber evidence="11">2.7.7.6</ecNumber>
    </recommendedName>
</protein>
<comment type="similarity">
    <text evidence="3 11">Belongs to the phage and mitochondrial RNA polymerase family.</text>
</comment>
<feature type="region of interest" description="Disordered" evidence="12">
    <location>
        <begin position="491"/>
        <end position="514"/>
    </location>
</feature>
<keyword evidence="15" id="KW-1185">Reference proteome</keyword>
<evidence type="ECO:0000256" key="1">
    <source>
        <dbReference type="ARBA" id="ARBA00004026"/>
    </source>
</evidence>
<keyword evidence="4 11" id="KW-0240">DNA-directed RNA polymerase</keyword>
<dbReference type="EC" id="2.7.7.6" evidence="11"/>
<dbReference type="Gene3D" id="1.10.287.280">
    <property type="match status" value="1"/>
</dbReference>
<dbReference type="PROSITE" id="PS00900">
    <property type="entry name" value="RNA_POL_PHAGE_1"/>
    <property type="match status" value="1"/>
</dbReference>